<protein>
    <submittedName>
        <fullName evidence="2">Uncharacterized protein</fullName>
    </submittedName>
</protein>
<name>A0A171KUH0_9BURK</name>
<proteinExistence type="predicted"/>
<dbReference type="RefSeq" id="WP_134838287.1">
    <property type="nucleotide sequence ID" value="NZ_CP033936.1"/>
</dbReference>
<evidence type="ECO:0000313" key="3">
    <source>
        <dbReference type="Proteomes" id="UP000078084"/>
    </source>
</evidence>
<feature type="signal peptide" evidence="1">
    <location>
        <begin position="1"/>
        <end position="31"/>
    </location>
</feature>
<dbReference type="Proteomes" id="UP000078084">
    <property type="component" value="Unassembled WGS sequence"/>
</dbReference>
<dbReference type="STRING" id="206506.AAV32_05710"/>
<dbReference type="NCBIfam" id="TIGR03803">
    <property type="entry name" value="Gloeo_Verruco"/>
    <property type="match status" value="2"/>
</dbReference>
<dbReference type="PATRIC" id="fig|206506.3.peg.1221"/>
<sequence>MKAKQKNILAHCRLSALASFCLSAWAVSAGAAGLPAGDASAASKVMVTEMTSFHYTGASETGTEGAKGWPSVKDPSSPPLFLKHPLSQRPFLFGGSFGQALRAIGSVGLWWMQASPGHYERLEVDENRVYGLIPGTPVRTSDGSIMGVIVSMFAEQYDASTTVETAQYSLAVRKGAVFRTEFDGTHLVPISSTQGKLNMPNGALVVDAQDNLYGADMGEQGHGRIFKVDANDKFSTLYEFQAGPNGMRQVLNDIILGSDGWIYGVTGYDRGLPNAPTTPTAQDTPTGTLFKLDPSNPAGSFRVLHTFRLKEGEINVQSHSGNERLRYYPSGDLYVPGTAGDVTISTNGVQAMVGLSSLVEGKDGHIYGTTSINRCQVYAKWKAILTAYTTVSADSPLCGYRYPGKNVLPAESFPHYDGQVAHGAVYRIPMDASDEDGRFQILHEFSGDDGSTPRGPLALGKDGNIYGTTLSGGSNRLWSFATGLLDHAPTCEDLGVEIDRAKCRAVGAEEFAAGTGYKTVAWADQGLTNGTLFRIVTSALAPDANGKATASGFQSLHSFKYDVDGFRPLGVRAGEDGRLYGVTSRGGSAYTNNRGEQKDYDDNGAVFVADLDGDLPSASITLTVSPQEIASGASATLTWTSWQTRDCLASSSQGDWTGPQETSGSLELTPGNGTLYYTLQCTDSVKGTAVSAVVPLYVNSPIIGKDGNKNEFGNGGGSLPAGVLLLLAIAGLARRRP</sequence>
<dbReference type="AlphaFoldDB" id="A0A171KUH0"/>
<comment type="caution">
    <text evidence="2">The sequence shown here is derived from an EMBL/GenBank/DDBJ whole genome shotgun (WGS) entry which is preliminary data.</text>
</comment>
<organism evidence="2 3">
    <name type="scientific">Kerstersia gyiorum</name>
    <dbReference type="NCBI Taxonomy" id="206506"/>
    <lineage>
        <taxon>Bacteria</taxon>
        <taxon>Pseudomonadati</taxon>
        <taxon>Pseudomonadota</taxon>
        <taxon>Betaproteobacteria</taxon>
        <taxon>Burkholderiales</taxon>
        <taxon>Alcaligenaceae</taxon>
        <taxon>Kerstersia</taxon>
    </lineage>
</organism>
<dbReference type="SUPFAM" id="SSF63829">
    <property type="entry name" value="Calcium-dependent phosphotriesterase"/>
    <property type="match status" value="1"/>
</dbReference>
<accession>A0A171KUH0</accession>
<keyword evidence="1" id="KW-0732">Signal</keyword>
<evidence type="ECO:0000256" key="1">
    <source>
        <dbReference type="SAM" id="SignalP"/>
    </source>
</evidence>
<feature type="chain" id="PRO_5007908714" evidence="1">
    <location>
        <begin position="32"/>
        <end position="737"/>
    </location>
</feature>
<reference evidence="2 3" key="1">
    <citation type="submission" date="2015-04" db="EMBL/GenBank/DDBJ databases">
        <title>Genome sequence of Kerstersia gyiorum CG1.</title>
        <authorList>
            <person name="Greninger A.L."/>
            <person name="Kozyreva V."/>
            <person name="Chaturvedi V."/>
        </authorList>
    </citation>
    <scope>NUCLEOTIDE SEQUENCE [LARGE SCALE GENOMIC DNA]</scope>
    <source>
        <strain evidence="2 3">CG1</strain>
    </source>
</reference>
<dbReference type="InterPro" id="IPR022519">
    <property type="entry name" value="Gloeo/Verruco_rpt"/>
</dbReference>
<dbReference type="EMBL" id="LBNE01000002">
    <property type="protein sequence ID" value="KKO72537.1"/>
    <property type="molecule type" value="Genomic_DNA"/>
</dbReference>
<evidence type="ECO:0000313" key="2">
    <source>
        <dbReference type="EMBL" id="KKO72537.1"/>
    </source>
</evidence>
<keyword evidence="3" id="KW-1185">Reference proteome</keyword>
<dbReference type="OrthoDB" id="8681142at2"/>
<gene>
    <name evidence="2" type="ORF">AAV32_05710</name>
</gene>